<feature type="chain" id="PRO_5046948566" description="Peptidase MA-like domain-containing protein" evidence="1">
    <location>
        <begin position="22"/>
        <end position="411"/>
    </location>
</feature>
<feature type="signal peptide" evidence="1">
    <location>
        <begin position="1"/>
        <end position="21"/>
    </location>
</feature>
<evidence type="ECO:0000313" key="2">
    <source>
        <dbReference type="EMBL" id="MFC0221605.1"/>
    </source>
</evidence>
<gene>
    <name evidence="2" type="ORF">ACFFJG_03845</name>
</gene>
<dbReference type="Proteomes" id="UP001589698">
    <property type="component" value="Unassembled WGS sequence"/>
</dbReference>
<sequence length="411" mass="45037">MRASRAWLACLLLLPATACRADGGREAMPDERSAPAGMDQSLRPRALALVQAREDALEAGDREAFLATVDPGDEQFAASQARWWDNLAQLPVTDVALDLGDEDVMTRVHGEGDLQLPVDFTMRLDGYDDHPVTQPMIYTFVADGDDVLLTSDRNTQSDALTGWVPAPWDVTAITVEESDGVLAVLDDTTRVDAASLQDDVVAARDAVEPLLPPWSGRVVAYDIADVDAIDRMSAMTVDQTAGVAFPIVRRPGARTVSAYRFAVNPGAYGSGFERDLVFRHELVHVALAERDDWSPAWLVEGTAQYVARAATYTTEQRRRDWSLNLAGRPGLRLRTGNDFYARGDTWLNYELAGLVCDYLSATRGPDRLWELMDTFRSRRPATAAAADDLVRRQVGMSPAQLRDAALAWAGA</sequence>
<keyword evidence="3" id="KW-1185">Reference proteome</keyword>
<evidence type="ECO:0000256" key="1">
    <source>
        <dbReference type="SAM" id="SignalP"/>
    </source>
</evidence>
<proteinExistence type="predicted"/>
<evidence type="ECO:0000313" key="3">
    <source>
        <dbReference type="Proteomes" id="UP001589698"/>
    </source>
</evidence>
<organism evidence="2 3">
    <name type="scientific">Nocardioides zeicaulis</name>
    <dbReference type="NCBI Taxonomy" id="1776857"/>
    <lineage>
        <taxon>Bacteria</taxon>
        <taxon>Bacillati</taxon>
        <taxon>Actinomycetota</taxon>
        <taxon>Actinomycetes</taxon>
        <taxon>Propionibacteriales</taxon>
        <taxon>Nocardioidaceae</taxon>
        <taxon>Nocardioides</taxon>
    </lineage>
</organism>
<evidence type="ECO:0008006" key="4">
    <source>
        <dbReference type="Google" id="ProtNLM"/>
    </source>
</evidence>
<reference evidence="2 3" key="1">
    <citation type="submission" date="2024-09" db="EMBL/GenBank/DDBJ databases">
        <authorList>
            <person name="Sun Q."/>
            <person name="Mori K."/>
        </authorList>
    </citation>
    <scope>NUCLEOTIDE SEQUENCE [LARGE SCALE GENOMIC DNA]</scope>
    <source>
        <strain evidence="2 3">CCM 8654</strain>
    </source>
</reference>
<protein>
    <recommendedName>
        <fullName evidence="4">Peptidase MA-like domain-containing protein</fullName>
    </recommendedName>
</protein>
<comment type="caution">
    <text evidence="2">The sequence shown here is derived from an EMBL/GenBank/DDBJ whole genome shotgun (WGS) entry which is preliminary data.</text>
</comment>
<name>A0ABV6DY02_9ACTN</name>
<keyword evidence="1" id="KW-0732">Signal</keyword>
<dbReference type="EMBL" id="JBHLXH010000001">
    <property type="protein sequence ID" value="MFC0221605.1"/>
    <property type="molecule type" value="Genomic_DNA"/>
</dbReference>
<accession>A0ABV6DY02</accession>
<dbReference type="RefSeq" id="WP_378517284.1">
    <property type="nucleotide sequence ID" value="NZ_CBCSDI010000006.1"/>
</dbReference>